<evidence type="ECO:0000313" key="1">
    <source>
        <dbReference type="EMBL" id="BAD28581.1"/>
    </source>
</evidence>
<name>Q6ERY9_ORYSJ</name>
<accession>Q6ERY9</accession>
<proteinExistence type="predicted"/>
<evidence type="ECO:0000313" key="2">
    <source>
        <dbReference type="Proteomes" id="UP000000763"/>
    </source>
</evidence>
<organism evidence="1 2">
    <name type="scientific">Oryza sativa subsp. japonica</name>
    <name type="common">Rice</name>
    <dbReference type="NCBI Taxonomy" id="39947"/>
    <lineage>
        <taxon>Eukaryota</taxon>
        <taxon>Viridiplantae</taxon>
        <taxon>Streptophyta</taxon>
        <taxon>Embryophyta</taxon>
        <taxon>Tracheophyta</taxon>
        <taxon>Spermatophyta</taxon>
        <taxon>Magnoliopsida</taxon>
        <taxon>Liliopsida</taxon>
        <taxon>Poales</taxon>
        <taxon>Poaceae</taxon>
        <taxon>BOP clade</taxon>
        <taxon>Oryzoideae</taxon>
        <taxon>Oryzeae</taxon>
        <taxon>Oryzinae</taxon>
        <taxon>Oryza</taxon>
        <taxon>Oryza sativa</taxon>
    </lineage>
</organism>
<dbReference type="Proteomes" id="UP000000763">
    <property type="component" value="Chromosome 9"/>
</dbReference>
<protein>
    <submittedName>
        <fullName evidence="1">Uncharacterized protein</fullName>
    </submittedName>
</protein>
<reference evidence="2" key="2">
    <citation type="journal article" date="2008" name="Nucleic Acids Res.">
        <title>The rice annotation project database (RAP-DB): 2008 update.</title>
        <authorList>
            <consortium name="The rice annotation project (RAP)"/>
        </authorList>
    </citation>
    <scope>GENOME REANNOTATION</scope>
    <source>
        <strain evidence="2">cv. Nipponbare</strain>
    </source>
</reference>
<sequence length="183" mass="20152">MEQQAQLVGSVMATGSSWARECRPMWRGHGPRAIVDTCFSESRQFDWSLLGGLTGGEKAEEGGSGPTGRTTPVRPATRLRSVRCAQVGQTGYADDFIKLMFQPSITSLLIIDLANDPDRIQCVGCYERRSSRAIRQDHIRSGQRLMHHAIITEPIDQPPIVATNTASALHRTTTATVHRHRGC</sequence>
<dbReference type="EMBL" id="AP005400">
    <property type="protein sequence ID" value="BAD28581.1"/>
    <property type="molecule type" value="Genomic_DNA"/>
</dbReference>
<reference evidence="2" key="1">
    <citation type="journal article" date="2005" name="Nature">
        <title>The map-based sequence of the rice genome.</title>
        <authorList>
            <consortium name="International rice genome sequencing project (IRGSP)"/>
            <person name="Matsumoto T."/>
            <person name="Wu J."/>
            <person name="Kanamori H."/>
            <person name="Katayose Y."/>
            <person name="Fujisawa M."/>
            <person name="Namiki N."/>
            <person name="Mizuno H."/>
            <person name="Yamamoto K."/>
            <person name="Antonio B.A."/>
            <person name="Baba T."/>
            <person name="Sakata K."/>
            <person name="Nagamura Y."/>
            <person name="Aoki H."/>
            <person name="Arikawa K."/>
            <person name="Arita K."/>
            <person name="Bito T."/>
            <person name="Chiden Y."/>
            <person name="Fujitsuka N."/>
            <person name="Fukunaka R."/>
            <person name="Hamada M."/>
            <person name="Harada C."/>
            <person name="Hayashi A."/>
            <person name="Hijishita S."/>
            <person name="Honda M."/>
            <person name="Hosokawa S."/>
            <person name="Ichikawa Y."/>
            <person name="Idonuma A."/>
            <person name="Iijima M."/>
            <person name="Ikeda M."/>
            <person name="Ikeno M."/>
            <person name="Ito K."/>
            <person name="Ito S."/>
            <person name="Ito T."/>
            <person name="Ito Y."/>
            <person name="Ito Y."/>
            <person name="Iwabuchi A."/>
            <person name="Kamiya K."/>
            <person name="Karasawa W."/>
            <person name="Kurita K."/>
            <person name="Katagiri S."/>
            <person name="Kikuta A."/>
            <person name="Kobayashi H."/>
            <person name="Kobayashi N."/>
            <person name="Machita K."/>
            <person name="Maehara T."/>
            <person name="Masukawa M."/>
            <person name="Mizubayashi T."/>
            <person name="Mukai Y."/>
            <person name="Nagasaki H."/>
            <person name="Nagata Y."/>
            <person name="Naito S."/>
            <person name="Nakashima M."/>
            <person name="Nakama Y."/>
            <person name="Nakamichi Y."/>
            <person name="Nakamura M."/>
            <person name="Meguro A."/>
            <person name="Negishi M."/>
            <person name="Ohta I."/>
            <person name="Ohta T."/>
            <person name="Okamoto M."/>
            <person name="Ono N."/>
            <person name="Saji S."/>
            <person name="Sakaguchi M."/>
            <person name="Sakai K."/>
            <person name="Shibata M."/>
            <person name="Shimokawa T."/>
            <person name="Song J."/>
            <person name="Takazaki Y."/>
            <person name="Terasawa K."/>
            <person name="Tsugane M."/>
            <person name="Tsuji K."/>
            <person name="Ueda S."/>
            <person name="Waki K."/>
            <person name="Yamagata H."/>
            <person name="Yamamoto M."/>
            <person name="Yamamoto S."/>
            <person name="Yamane H."/>
            <person name="Yoshiki S."/>
            <person name="Yoshihara R."/>
            <person name="Yukawa K."/>
            <person name="Zhong H."/>
            <person name="Yano M."/>
            <person name="Yuan Q."/>
            <person name="Ouyang S."/>
            <person name="Liu J."/>
            <person name="Jones K.M."/>
            <person name="Gansberger K."/>
            <person name="Moffat K."/>
            <person name="Hill J."/>
            <person name="Bera J."/>
            <person name="Fadrosh D."/>
            <person name="Jin S."/>
            <person name="Johri S."/>
            <person name="Kim M."/>
            <person name="Overton L."/>
            <person name="Reardon M."/>
            <person name="Tsitrin T."/>
            <person name="Vuong H."/>
            <person name="Weaver B."/>
            <person name="Ciecko A."/>
            <person name="Tallon L."/>
            <person name="Jackson J."/>
            <person name="Pai G."/>
            <person name="Aken S.V."/>
            <person name="Utterback T."/>
            <person name="Reidmuller S."/>
            <person name="Feldblyum T."/>
            <person name="Hsiao J."/>
            <person name="Zismann V."/>
            <person name="Iobst S."/>
            <person name="de Vazeille A.R."/>
            <person name="Buell C.R."/>
            <person name="Ying K."/>
            <person name="Li Y."/>
            <person name="Lu T."/>
            <person name="Huang Y."/>
            <person name="Zhao Q."/>
            <person name="Feng Q."/>
            <person name="Zhang L."/>
            <person name="Zhu J."/>
            <person name="Weng Q."/>
            <person name="Mu J."/>
            <person name="Lu Y."/>
            <person name="Fan D."/>
            <person name="Liu Y."/>
            <person name="Guan J."/>
            <person name="Zhang Y."/>
            <person name="Yu S."/>
            <person name="Liu X."/>
            <person name="Zhang Y."/>
            <person name="Hong G."/>
            <person name="Han B."/>
            <person name="Choisne N."/>
            <person name="Demange N."/>
            <person name="Orjeda G."/>
            <person name="Samain S."/>
            <person name="Cattolico L."/>
            <person name="Pelletier E."/>
            <person name="Couloux A."/>
            <person name="Segurens B."/>
            <person name="Wincker P."/>
            <person name="D'Hont A."/>
            <person name="Scarpelli C."/>
            <person name="Weissenbach J."/>
            <person name="Salanoubat M."/>
            <person name="Quetier F."/>
            <person name="Yu Y."/>
            <person name="Kim H.R."/>
            <person name="Rambo T."/>
            <person name="Currie J."/>
            <person name="Collura K."/>
            <person name="Luo M."/>
            <person name="Yang T."/>
            <person name="Ammiraju J.S.S."/>
            <person name="Engler F."/>
            <person name="Soderlund C."/>
            <person name="Wing R.A."/>
            <person name="Palmer L.E."/>
            <person name="de la Bastide M."/>
            <person name="Spiegel L."/>
            <person name="Nascimento L."/>
            <person name="Zutavern T."/>
            <person name="O'Shaughnessy A."/>
            <person name="Dike S."/>
            <person name="Dedhia N."/>
            <person name="Preston R."/>
            <person name="Balija V."/>
            <person name="McCombie W.R."/>
            <person name="Chow T."/>
            <person name="Chen H."/>
            <person name="Chung M."/>
            <person name="Chen C."/>
            <person name="Shaw J."/>
            <person name="Wu H."/>
            <person name="Hsiao K."/>
            <person name="Chao Y."/>
            <person name="Chu M."/>
            <person name="Cheng C."/>
            <person name="Hour A."/>
            <person name="Lee P."/>
            <person name="Lin S."/>
            <person name="Lin Y."/>
            <person name="Liou J."/>
            <person name="Liu S."/>
            <person name="Hsing Y."/>
            <person name="Raghuvanshi S."/>
            <person name="Mohanty A."/>
            <person name="Bharti A.K."/>
            <person name="Gaur A."/>
            <person name="Gupta V."/>
            <person name="Kumar D."/>
            <person name="Ravi V."/>
            <person name="Vij S."/>
            <person name="Kapur A."/>
            <person name="Khurana P."/>
            <person name="Khurana P."/>
            <person name="Khurana J.P."/>
            <person name="Tyagi A.K."/>
            <person name="Gaikwad K."/>
            <person name="Singh A."/>
            <person name="Dalal V."/>
            <person name="Srivastava S."/>
            <person name="Dixit A."/>
            <person name="Pal A.K."/>
            <person name="Ghazi I.A."/>
            <person name="Yadav M."/>
            <person name="Pandit A."/>
            <person name="Bhargava A."/>
            <person name="Sureshbabu K."/>
            <person name="Batra K."/>
            <person name="Sharma T.R."/>
            <person name="Mohapatra T."/>
            <person name="Singh N.K."/>
            <person name="Messing J."/>
            <person name="Nelson A.B."/>
            <person name="Fuks G."/>
            <person name="Kavchok S."/>
            <person name="Keizer G."/>
            <person name="Linton E."/>
            <person name="Llaca V."/>
            <person name="Song R."/>
            <person name="Tanyolac B."/>
            <person name="Young S."/>
            <person name="Ho-Il K."/>
            <person name="Hahn J.H."/>
            <person name="Sangsakoo G."/>
            <person name="Vanavichit A."/>
            <person name="de Mattos Luiz.A.T."/>
            <person name="Zimmer P.D."/>
            <person name="Malone G."/>
            <person name="Dellagostin O."/>
            <person name="de Oliveira A.C."/>
            <person name="Bevan M."/>
            <person name="Bancroft I."/>
            <person name="Minx P."/>
            <person name="Cordum H."/>
            <person name="Wilson R."/>
            <person name="Cheng Z."/>
            <person name="Jin W."/>
            <person name="Jiang J."/>
            <person name="Leong S.A."/>
            <person name="Iwama H."/>
            <person name="Gojobori T."/>
            <person name="Itoh T."/>
            <person name="Niimura Y."/>
            <person name="Fujii Y."/>
            <person name="Habara T."/>
            <person name="Sakai H."/>
            <person name="Sato Y."/>
            <person name="Wilson G."/>
            <person name="Kumar K."/>
            <person name="McCouch S."/>
            <person name="Juretic N."/>
            <person name="Hoen D."/>
            <person name="Wright S."/>
            <person name="Bruskiewich R."/>
            <person name="Bureau T."/>
            <person name="Miyao A."/>
            <person name="Hirochika H."/>
            <person name="Nishikawa T."/>
            <person name="Kadowaki K."/>
            <person name="Sugiura M."/>
            <person name="Burr B."/>
            <person name="Sasaki T."/>
        </authorList>
    </citation>
    <scope>NUCLEOTIDE SEQUENCE [LARGE SCALE GENOMIC DNA]</scope>
    <source>
        <strain evidence="2">cv. Nipponbare</strain>
    </source>
</reference>
<dbReference type="AlphaFoldDB" id="Q6ERY9"/>
<gene>
    <name evidence="1" type="primary">P0698G06.34</name>
</gene>